<comment type="caution">
    <text evidence="2">The sequence shown here is derived from an EMBL/GenBank/DDBJ whole genome shotgun (WGS) entry which is preliminary data.</text>
</comment>
<name>A0A162R0Y4_9CLOT</name>
<dbReference type="STRING" id="1121326.CLMAG_54750"/>
<feature type="transmembrane region" description="Helical" evidence="1">
    <location>
        <begin position="123"/>
        <end position="144"/>
    </location>
</feature>
<dbReference type="Proteomes" id="UP000076603">
    <property type="component" value="Unassembled WGS sequence"/>
</dbReference>
<feature type="transmembrane region" description="Helical" evidence="1">
    <location>
        <begin position="77"/>
        <end position="96"/>
    </location>
</feature>
<gene>
    <name evidence="2" type="primary">ycdZ_3</name>
    <name evidence="2" type="ORF">CLMAG_54750</name>
</gene>
<evidence type="ECO:0000313" key="2">
    <source>
        <dbReference type="EMBL" id="KZL89257.1"/>
    </source>
</evidence>
<organism evidence="2 3">
    <name type="scientific">Clostridium magnum DSM 2767</name>
    <dbReference type="NCBI Taxonomy" id="1121326"/>
    <lineage>
        <taxon>Bacteria</taxon>
        <taxon>Bacillati</taxon>
        <taxon>Bacillota</taxon>
        <taxon>Clostridia</taxon>
        <taxon>Eubacteriales</taxon>
        <taxon>Clostridiaceae</taxon>
        <taxon>Clostridium</taxon>
    </lineage>
</organism>
<evidence type="ECO:0000256" key="1">
    <source>
        <dbReference type="SAM" id="Phobius"/>
    </source>
</evidence>
<protein>
    <submittedName>
        <fullName evidence="2">Inner membrane protein YcdZ</fullName>
    </submittedName>
</protein>
<dbReference type="Pfam" id="PF06496">
    <property type="entry name" value="DUF1097"/>
    <property type="match status" value="1"/>
</dbReference>
<proteinExistence type="predicted"/>
<feature type="transmembrane region" description="Helical" evidence="1">
    <location>
        <begin position="48"/>
        <end position="70"/>
    </location>
</feature>
<dbReference type="AlphaFoldDB" id="A0A162R0Y4"/>
<dbReference type="OrthoDB" id="8588554at2"/>
<dbReference type="RefSeq" id="WP_066629828.1">
    <property type="nucleotide sequence ID" value="NZ_FQXL01000041.1"/>
</dbReference>
<dbReference type="PATRIC" id="fig|1121326.3.peg.5544"/>
<reference evidence="2 3" key="1">
    <citation type="submission" date="2016-04" db="EMBL/GenBank/DDBJ databases">
        <title>Genome sequence of Clostridium magnum DSM 2767.</title>
        <authorList>
            <person name="Poehlein A."/>
            <person name="Uhlig R."/>
            <person name="Fischer R."/>
            <person name="Bahl H."/>
            <person name="Daniel R."/>
        </authorList>
    </citation>
    <scope>NUCLEOTIDE SEQUENCE [LARGE SCALE GENOMIC DNA]</scope>
    <source>
        <strain evidence="2 3">DSM 2767</strain>
    </source>
</reference>
<evidence type="ECO:0000313" key="3">
    <source>
        <dbReference type="Proteomes" id="UP000076603"/>
    </source>
</evidence>
<dbReference type="InterPro" id="IPR009476">
    <property type="entry name" value="DUF1097"/>
</dbReference>
<dbReference type="EMBL" id="LWAE01000010">
    <property type="protein sequence ID" value="KZL89257.1"/>
    <property type="molecule type" value="Genomic_DNA"/>
</dbReference>
<sequence>MSYLVSIGISAGIIAGIFAQYASAINIVSWVSFVAIASFFAAGGKKEGLFKALSANLSGVVWAMIIFLVLGAWHFKFAMTIIVLIAVIGMCVQAGWKVLSFIPGSFIGCGATFGNNFDWKATVIAIIVGGVLGYLMELGANYIFKGFFSKKEASNQAKA</sequence>
<keyword evidence="1" id="KW-1133">Transmembrane helix</keyword>
<accession>A0A162R0Y4</accession>
<keyword evidence="3" id="KW-1185">Reference proteome</keyword>
<keyword evidence="1" id="KW-0472">Membrane</keyword>
<keyword evidence="1" id="KW-0812">Transmembrane</keyword>